<gene>
    <name evidence="1" type="ORF">GJV76_14550</name>
</gene>
<dbReference type="AlphaFoldDB" id="A0A6I3LTM2"/>
<keyword evidence="1" id="KW-0378">Hydrolase</keyword>
<dbReference type="Proteomes" id="UP000438760">
    <property type="component" value="Unassembled WGS sequence"/>
</dbReference>
<sequence length="93" mass="10366">MKTRTLGAFLLLTTLCFGQNVKTPYESFITEKDNYAISTINFNVPAFDYRQKVDSVSFEGSLILPKDGFNQVVIIKPGTGYNTRNTHSPLAEA</sequence>
<evidence type="ECO:0000313" key="1">
    <source>
        <dbReference type="EMBL" id="MTG99325.1"/>
    </source>
</evidence>
<feature type="non-terminal residue" evidence="1">
    <location>
        <position position="93"/>
    </location>
</feature>
<organism evidence="1 2">
    <name type="scientific">Myroides albus</name>
    <dbReference type="NCBI Taxonomy" id="2562892"/>
    <lineage>
        <taxon>Bacteria</taxon>
        <taxon>Pseudomonadati</taxon>
        <taxon>Bacteroidota</taxon>
        <taxon>Flavobacteriia</taxon>
        <taxon>Flavobacteriales</taxon>
        <taxon>Flavobacteriaceae</taxon>
        <taxon>Myroides</taxon>
    </lineage>
</organism>
<keyword evidence="2" id="KW-1185">Reference proteome</keyword>
<dbReference type="EMBL" id="WMJX01000063">
    <property type="protein sequence ID" value="MTG99325.1"/>
    <property type="molecule type" value="Genomic_DNA"/>
</dbReference>
<comment type="caution">
    <text evidence="1">The sequence shown here is derived from an EMBL/GenBank/DDBJ whole genome shotgun (WGS) entry which is preliminary data.</text>
</comment>
<proteinExistence type="predicted"/>
<evidence type="ECO:0000313" key="2">
    <source>
        <dbReference type="Proteomes" id="UP000438760"/>
    </source>
</evidence>
<protein>
    <submittedName>
        <fullName evidence="1">Alpha/beta hydrolase</fullName>
    </submittedName>
</protein>
<reference evidence="1 2" key="1">
    <citation type="submission" date="2019-11" db="EMBL/GenBank/DDBJ databases">
        <title>Genome of Strain BIT-d1.</title>
        <authorList>
            <person name="Yang Y."/>
        </authorList>
    </citation>
    <scope>NUCLEOTIDE SEQUENCE [LARGE SCALE GENOMIC DNA]</scope>
    <source>
        <strain evidence="1 2">BIT-d1</strain>
    </source>
</reference>
<name>A0A6I3LTM2_9FLAO</name>
<dbReference type="GO" id="GO:0016787">
    <property type="term" value="F:hydrolase activity"/>
    <property type="evidence" value="ECO:0007669"/>
    <property type="project" value="UniProtKB-KW"/>
</dbReference>
<accession>A0A6I3LTM2</accession>